<evidence type="ECO:0000256" key="1">
    <source>
        <dbReference type="SAM" id="MobiDB-lite"/>
    </source>
</evidence>
<dbReference type="Proteomes" id="UP000048965">
    <property type="component" value="Unassembled WGS sequence"/>
</dbReference>
<dbReference type="AlphaFoldDB" id="A0A0P4RBH8"/>
<dbReference type="EMBL" id="BBNO01000007">
    <property type="protein sequence ID" value="GAO10900.1"/>
    <property type="molecule type" value="Genomic_DNA"/>
</dbReference>
<keyword evidence="3" id="KW-1185">Reference proteome</keyword>
<dbReference type="Pfam" id="PF06353">
    <property type="entry name" value="DUF1062"/>
    <property type="match status" value="1"/>
</dbReference>
<accession>A0A0P4RBH8</accession>
<sequence length="165" mass="17367">MLNDWVVMPTCLPAVLRRCPACASNRFRPNGKFRVNANHKLLDAWLLVLCTLCGDTAKLTDSRSSAEPSSVPGACPARSAGQALGVLPRSVVHSADGWLACECGVAAVVVVGVEEVWQGLGSLVGLKRPGPTRSADICPGSPARRGQASGPAVWRPLDHRPLRGP</sequence>
<name>A0A0P4RBH8_9ACTN</name>
<evidence type="ECO:0000313" key="3">
    <source>
        <dbReference type="Proteomes" id="UP000048965"/>
    </source>
</evidence>
<evidence type="ECO:0008006" key="4">
    <source>
        <dbReference type="Google" id="ProtNLM"/>
    </source>
</evidence>
<reference evidence="3" key="1">
    <citation type="submission" date="2014-09" db="EMBL/GenBank/DDBJ databases">
        <title>Whole genome shotgun sequence of Streptomyces sp. NBRC 110027.</title>
        <authorList>
            <person name="Komaki H."/>
            <person name="Ichikawa N."/>
            <person name="Katano-Makiyama Y."/>
            <person name="Hosoyama A."/>
            <person name="Hashimoto M."/>
            <person name="Uohara A."/>
            <person name="Kitahashi Y."/>
            <person name="Ohji S."/>
            <person name="Kimura A."/>
            <person name="Yamazoe A."/>
            <person name="Igarashi Y."/>
            <person name="Fujita N."/>
        </authorList>
    </citation>
    <scope>NUCLEOTIDE SEQUENCE [LARGE SCALE GENOMIC DNA]</scope>
    <source>
        <strain evidence="3">NBRC 110027</strain>
    </source>
</reference>
<dbReference type="InterPro" id="IPR009412">
    <property type="entry name" value="DUF1062"/>
</dbReference>
<organism evidence="2 3">
    <name type="scientific">Streptomyces lydicamycinicus</name>
    <dbReference type="NCBI Taxonomy" id="1546107"/>
    <lineage>
        <taxon>Bacteria</taxon>
        <taxon>Bacillati</taxon>
        <taxon>Actinomycetota</taxon>
        <taxon>Actinomycetes</taxon>
        <taxon>Kitasatosporales</taxon>
        <taxon>Streptomycetaceae</taxon>
        <taxon>Streptomyces</taxon>
    </lineage>
</organism>
<feature type="compositionally biased region" description="Basic and acidic residues" evidence="1">
    <location>
        <begin position="156"/>
        <end position="165"/>
    </location>
</feature>
<feature type="region of interest" description="Disordered" evidence="1">
    <location>
        <begin position="134"/>
        <end position="165"/>
    </location>
</feature>
<proteinExistence type="predicted"/>
<comment type="caution">
    <text evidence="2">The sequence shown here is derived from an EMBL/GenBank/DDBJ whole genome shotgun (WGS) entry which is preliminary data.</text>
</comment>
<protein>
    <recommendedName>
        <fullName evidence="4">DUF1062 domain-containing protein</fullName>
    </recommendedName>
</protein>
<reference evidence="2 3" key="2">
    <citation type="journal article" date="2015" name="Stand. Genomic Sci.">
        <title>Draft genome sequence of marine-derived Streptomyces sp. TP-A0598, a producer of anti-MRSA antibiotic lydicamycins.</title>
        <authorList>
            <person name="Komaki H."/>
            <person name="Ichikawa N."/>
            <person name="Hosoyama A."/>
            <person name="Fujita N."/>
            <person name="Igarashi Y."/>
        </authorList>
    </citation>
    <scope>NUCLEOTIDE SEQUENCE [LARGE SCALE GENOMIC DNA]</scope>
    <source>
        <strain evidence="2 3">NBRC 110027</strain>
    </source>
</reference>
<gene>
    <name evidence="2" type="ORF">TPA0598_07_06240</name>
</gene>
<evidence type="ECO:0000313" key="2">
    <source>
        <dbReference type="EMBL" id="GAO10900.1"/>
    </source>
</evidence>